<feature type="compositionally biased region" description="Polar residues" evidence="6">
    <location>
        <begin position="396"/>
        <end position="408"/>
    </location>
</feature>
<dbReference type="GO" id="GO:0071949">
    <property type="term" value="F:FAD binding"/>
    <property type="evidence" value="ECO:0007669"/>
    <property type="project" value="InterPro"/>
</dbReference>
<sequence length="440" mass="48293">MPPHAIPRFAQSNLHWLGTPGQTFHTTYKGTIMPVPSSITSNQHIVVLGGGVIGVTTAVTLARQGYKVTVCARDLPTDSESTGFASPWAGANWATFASKYDYRLQRWEEHTFKQLWNLIPTGHVMELPITVYKSEQGIKDLWHKHLTPNFRRVHPPCAKPGVSGAAFTSVSLSAPDYLQHLYKTAVQLGVGFIRKSFNSIHEPFQGAHGIPTADLVVNATGLGARKLDGCNDPQVMPIRGQTVVVDAPNVKECVMALDSSYSSESAYIIPRPNGQAILGGCFQVGNWDTEVDIDMGQRILERCFELNKNLSPTGKFEDIKVVRHNVGLRPAREGGARLEFEFLEDPQGFDEGHPVVHAYGIGPAGYQCSWGMARDVFNLVDEHLKPTRSLDMVATTDSIKQSANTTPRSCPVAPTTTRSRSSSQRWIPQSPIISPQTVLI</sequence>
<feature type="compositionally biased region" description="Low complexity" evidence="6">
    <location>
        <begin position="415"/>
        <end position="425"/>
    </location>
</feature>
<comment type="caution">
    <text evidence="8">The sequence shown here is derived from an EMBL/GenBank/DDBJ whole genome shotgun (WGS) entry which is preliminary data.</text>
</comment>
<feature type="domain" description="FAD dependent oxidoreductase" evidence="7">
    <location>
        <begin position="45"/>
        <end position="376"/>
    </location>
</feature>
<evidence type="ECO:0000256" key="3">
    <source>
        <dbReference type="ARBA" id="ARBA00022630"/>
    </source>
</evidence>
<evidence type="ECO:0000259" key="7">
    <source>
        <dbReference type="Pfam" id="PF01266"/>
    </source>
</evidence>
<comment type="similarity">
    <text evidence="2">Belongs to the DAMOX/DASOX family.</text>
</comment>
<dbReference type="Pfam" id="PF01266">
    <property type="entry name" value="DAO"/>
    <property type="match status" value="1"/>
</dbReference>
<evidence type="ECO:0000256" key="6">
    <source>
        <dbReference type="SAM" id="MobiDB-lite"/>
    </source>
</evidence>
<keyword evidence="5" id="KW-0560">Oxidoreductase</keyword>
<reference evidence="8 9" key="1">
    <citation type="submission" date="2019-03" db="EMBL/GenBank/DDBJ databases">
        <title>Sequencing 23 genomes of Wallemia ichthyophaga.</title>
        <authorList>
            <person name="Gostincar C."/>
        </authorList>
    </citation>
    <scope>NUCLEOTIDE SEQUENCE [LARGE SCALE GENOMIC DNA]</scope>
    <source>
        <strain evidence="8 9">EXF-8621</strain>
    </source>
</reference>
<dbReference type="SUPFAM" id="SSF54373">
    <property type="entry name" value="FAD-linked reductases, C-terminal domain"/>
    <property type="match status" value="1"/>
</dbReference>
<dbReference type="EMBL" id="SPOF01000068">
    <property type="protein sequence ID" value="TIB08039.1"/>
    <property type="molecule type" value="Genomic_DNA"/>
</dbReference>
<dbReference type="GO" id="GO:0019478">
    <property type="term" value="P:D-amino acid catabolic process"/>
    <property type="evidence" value="ECO:0007669"/>
    <property type="project" value="TreeGrafter"/>
</dbReference>
<feature type="region of interest" description="Disordered" evidence="6">
    <location>
        <begin position="396"/>
        <end position="428"/>
    </location>
</feature>
<dbReference type="SUPFAM" id="SSF51971">
    <property type="entry name" value="Nucleotide-binding domain"/>
    <property type="match status" value="1"/>
</dbReference>
<evidence type="ECO:0000256" key="2">
    <source>
        <dbReference type="ARBA" id="ARBA00006730"/>
    </source>
</evidence>
<dbReference type="PANTHER" id="PTHR11530:SF30">
    <property type="entry name" value="FAD DEPENDENT OXIDOREDUCTASE DOMAIN-CONTAINING PROTEIN"/>
    <property type="match status" value="1"/>
</dbReference>
<keyword evidence="4" id="KW-0274">FAD</keyword>
<dbReference type="InterPro" id="IPR006076">
    <property type="entry name" value="FAD-dep_OxRdtase"/>
</dbReference>
<dbReference type="GO" id="GO:0005737">
    <property type="term" value="C:cytoplasm"/>
    <property type="evidence" value="ECO:0007669"/>
    <property type="project" value="TreeGrafter"/>
</dbReference>
<evidence type="ECO:0000256" key="5">
    <source>
        <dbReference type="ARBA" id="ARBA00023002"/>
    </source>
</evidence>
<gene>
    <name evidence="8" type="ORF">E3P90_03824</name>
</gene>
<dbReference type="Proteomes" id="UP000306954">
    <property type="component" value="Unassembled WGS sequence"/>
</dbReference>
<dbReference type="Gene3D" id="3.30.9.10">
    <property type="entry name" value="D-Amino Acid Oxidase, subunit A, domain 2"/>
    <property type="match status" value="1"/>
</dbReference>
<name>A0A4T0GXQ1_WALIC</name>
<dbReference type="Gene3D" id="3.40.50.720">
    <property type="entry name" value="NAD(P)-binding Rossmann-like Domain"/>
    <property type="match status" value="1"/>
</dbReference>
<evidence type="ECO:0000256" key="4">
    <source>
        <dbReference type="ARBA" id="ARBA00022827"/>
    </source>
</evidence>
<protein>
    <recommendedName>
        <fullName evidence="7">FAD dependent oxidoreductase domain-containing protein</fullName>
    </recommendedName>
</protein>
<proteinExistence type="inferred from homology"/>
<comment type="cofactor">
    <cofactor evidence="1">
        <name>FAD</name>
        <dbReference type="ChEBI" id="CHEBI:57692"/>
    </cofactor>
</comment>
<evidence type="ECO:0000256" key="1">
    <source>
        <dbReference type="ARBA" id="ARBA00001974"/>
    </source>
</evidence>
<dbReference type="PANTHER" id="PTHR11530">
    <property type="entry name" value="D-AMINO ACID OXIDASE"/>
    <property type="match status" value="1"/>
</dbReference>
<evidence type="ECO:0000313" key="8">
    <source>
        <dbReference type="EMBL" id="TIB08039.1"/>
    </source>
</evidence>
<keyword evidence="3" id="KW-0285">Flavoprotein</keyword>
<dbReference type="AlphaFoldDB" id="A0A4T0GXQ1"/>
<accession>A0A4T0GXQ1</accession>
<evidence type="ECO:0000313" key="9">
    <source>
        <dbReference type="Proteomes" id="UP000306954"/>
    </source>
</evidence>
<dbReference type="GO" id="GO:0003884">
    <property type="term" value="F:D-amino-acid oxidase activity"/>
    <property type="evidence" value="ECO:0007669"/>
    <property type="project" value="InterPro"/>
</dbReference>
<dbReference type="InterPro" id="IPR023209">
    <property type="entry name" value="DAO"/>
</dbReference>
<organism evidence="8 9">
    <name type="scientific">Wallemia ichthyophaga</name>
    <dbReference type="NCBI Taxonomy" id="245174"/>
    <lineage>
        <taxon>Eukaryota</taxon>
        <taxon>Fungi</taxon>
        <taxon>Dikarya</taxon>
        <taxon>Basidiomycota</taxon>
        <taxon>Wallemiomycotina</taxon>
        <taxon>Wallemiomycetes</taxon>
        <taxon>Wallemiales</taxon>
        <taxon>Wallemiaceae</taxon>
        <taxon>Wallemia</taxon>
    </lineage>
</organism>